<protein>
    <recommendedName>
        <fullName evidence="9">YitT family protein</fullName>
    </recommendedName>
</protein>
<dbReference type="GO" id="GO:0005886">
    <property type="term" value="C:plasma membrane"/>
    <property type="evidence" value="ECO:0007669"/>
    <property type="project" value="UniProtKB-SubCell"/>
</dbReference>
<dbReference type="InterPro" id="IPR003740">
    <property type="entry name" value="YitT"/>
</dbReference>
<feature type="transmembrane region" description="Helical" evidence="6">
    <location>
        <begin position="168"/>
        <end position="186"/>
    </location>
</feature>
<comment type="subcellular location">
    <subcellularLocation>
        <location evidence="1">Cell membrane</location>
        <topology evidence="1">Multi-pass membrane protein</topology>
    </subcellularLocation>
</comment>
<dbReference type="OrthoDB" id="2602718at2"/>
<keyword evidence="3 6" id="KW-0812">Transmembrane</keyword>
<feature type="transmembrane region" description="Helical" evidence="6">
    <location>
        <begin position="5"/>
        <end position="24"/>
    </location>
</feature>
<evidence type="ECO:0000256" key="1">
    <source>
        <dbReference type="ARBA" id="ARBA00004651"/>
    </source>
</evidence>
<organism evidence="7 8">
    <name type="scientific">Oceanobacillus zhaokaii</name>
    <dbReference type="NCBI Taxonomy" id="2052660"/>
    <lineage>
        <taxon>Bacteria</taxon>
        <taxon>Bacillati</taxon>
        <taxon>Bacillota</taxon>
        <taxon>Bacilli</taxon>
        <taxon>Bacillales</taxon>
        <taxon>Bacillaceae</taxon>
        <taxon>Oceanobacillus</taxon>
    </lineage>
</organism>
<evidence type="ECO:0000256" key="5">
    <source>
        <dbReference type="ARBA" id="ARBA00023136"/>
    </source>
</evidence>
<feature type="transmembrane region" description="Helical" evidence="6">
    <location>
        <begin position="70"/>
        <end position="91"/>
    </location>
</feature>
<evidence type="ECO:0000256" key="3">
    <source>
        <dbReference type="ARBA" id="ARBA00022692"/>
    </source>
</evidence>
<name>A0A345PIR7_9BACI</name>
<sequence length="195" mass="21424">MLRKAVSIIVGSLCIAIGVNYFVIPYHLLDGGIIGIGLILNYTFGIQPGLAIILISIPLYILAFFSNRNYFYNGIHGLLISSLLIDFFHFISLWNTGAMPILISALIAGLFIGTGIGIMLMNKISTGGTDLLALIVSNITKINPGIFIFIIDCFVLLIGWFVIPEVTFFYSCIMVLTIDCTTYLLLKKFPSSRSN</sequence>
<keyword evidence="5 6" id="KW-0472">Membrane</keyword>
<feature type="transmembrane region" description="Helical" evidence="6">
    <location>
        <begin position="97"/>
        <end position="121"/>
    </location>
</feature>
<proteinExistence type="predicted"/>
<dbReference type="AlphaFoldDB" id="A0A345PIR7"/>
<evidence type="ECO:0000256" key="2">
    <source>
        <dbReference type="ARBA" id="ARBA00022475"/>
    </source>
</evidence>
<reference evidence="8" key="1">
    <citation type="submission" date="2017-11" db="EMBL/GenBank/DDBJ databases">
        <authorList>
            <person name="Zhu W."/>
        </authorList>
    </citation>
    <scope>NUCLEOTIDE SEQUENCE [LARGE SCALE GENOMIC DNA]</scope>
    <source>
        <strain evidence="8">160</strain>
    </source>
</reference>
<evidence type="ECO:0000256" key="4">
    <source>
        <dbReference type="ARBA" id="ARBA00022989"/>
    </source>
</evidence>
<evidence type="ECO:0000313" key="7">
    <source>
        <dbReference type="EMBL" id="AXI09897.1"/>
    </source>
</evidence>
<evidence type="ECO:0000313" key="8">
    <source>
        <dbReference type="Proteomes" id="UP000253908"/>
    </source>
</evidence>
<dbReference type="InterPro" id="IPR051461">
    <property type="entry name" value="UPF0750_membrane"/>
</dbReference>
<dbReference type="RefSeq" id="WP_114917183.1">
    <property type="nucleotide sequence ID" value="NZ_CP024848.1"/>
</dbReference>
<keyword evidence="4 6" id="KW-1133">Transmembrane helix</keyword>
<evidence type="ECO:0008006" key="9">
    <source>
        <dbReference type="Google" id="ProtNLM"/>
    </source>
</evidence>
<dbReference type="Pfam" id="PF02588">
    <property type="entry name" value="YitT_membrane"/>
    <property type="match status" value="1"/>
</dbReference>
<dbReference type="KEGG" id="ocn:CUC15_13600"/>
<keyword evidence="8" id="KW-1185">Reference proteome</keyword>
<keyword evidence="2" id="KW-1003">Cell membrane</keyword>
<dbReference type="Proteomes" id="UP000253908">
    <property type="component" value="Chromosome"/>
</dbReference>
<dbReference type="EMBL" id="CP024848">
    <property type="protein sequence ID" value="AXI09897.1"/>
    <property type="molecule type" value="Genomic_DNA"/>
</dbReference>
<feature type="transmembrane region" description="Helical" evidence="6">
    <location>
        <begin position="44"/>
        <end position="63"/>
    </location>
</feature>
<feature type="transmembrane region" description="Helical" evidence="6">
    <location>
        <begin position="142"/>
        <end position="162"/>
    </location>
</feature>
<dbReference type="PANTHER" id="PTHR33545">
    <property type="entry name" value="UPF0750 MEMBRANE PROTEIN YITT-RELATED"/>
    <property type="match status" value="1"/>
</dbReference>
<accession>A0A345PIR7</accession>
<evidence type="ECO:0000256" key="6">
    <source>
        <dbReference type="SAM" id="Phobius"/>
    </source>
</evidence>
<dbReference type="PANTHER" id="PTHR33545:SF5">
    <property type="entry name" value="UPF0750 MEMBRANE PROTEIN YITT"/>
    <property type="match status" value="1"/>
</dbReference>
<gene>
    <name evidence="7" type="ORF">CUC15_13600</name>
</gene>